<organism evidence="3 4">
    <name type="scientific">Metalysinibacillus jejuensis</name>
    <dbReference type="NCBI Taxonomy" id="914327"/>
    <lineage>
        <taxon>Bacteria</taxon>
        <taxon>Bacillati</taxon>
        <taxon>Bacillota</taxon>
        <taxon>Bacilli</taxon>
        <taxon>Bacillales</taxon>
        <taxon>Caryophanaceae</taxon>
        <taxon>Metalysinibacillus</taxon>
    </lineage>
</organism>
<dbReference type="GO" id="GO:0052689">
    <property type="term" value="F:carboxylic ester hydrolase activity"/>
    <property type="evidence" value="ECO:0007669"/>
    <property type="project" value="TreeGrafter"/>
</dbReference>
<dbReference type="Proteomes" id="UP000700212">
    <property type="component" value="Unassembled WGS sequence"/>
</dbReference>
<proteinExistence type="predicted"/>
<keyword evidence="1" id="KW-0732">Signal</keyword>
<evidence type="ECO:0000313" key="4">
    <source>
        <dbReference type="Proteomes" id="UP000700212"/>
    </source>
</evidence>
<dbReference type="Pfam" id="PF00395">
    <property type="entry name" value="SLH"/>
    <property type="match status" value="3"/>
</dbReference>
<reference evidence="3" key="2">
    <citation type="submission" date="2021-09" db="EMBL/GenBank/DDBJ databases">
        <authorList>
            <person name="Gilroy R."/>
        </authorList>
    </citation>
    <scope>NUCLEOTIDE SEQUENCE</scope>
    <source>
        <strain evidence="3">CHK160-4876</strain>
    </source>
</reference>
<name>A0A921NBI3_9BACL</name>
<evidence type="ECO:0000313" key="3">
    <source>
        <dbReference type="EMBL" id="HJH11411.1"/>
    </source>
</evidence>
<accession>A0A921NBI3</accession>
<dbReference type="PROSITE" id="PS51272">
    <property type="entry name" value="SLH"/>
    <property type="match status" value="3"/>
</dbReference>
<evidence type="ECO:0000259" key="2">
    <source>
        <dbReference type="PROSITE" id="PS51272"/>
    </source>
</evidence>
<feature type="domain" description="SLH" evidence="2">
    <location>
        <begin position="24"/>
        <end position="86"/>
    </location>
</feature>
<feature type="domain" description="SLH" evidence="2">
    <location>
        <begin position="87"/>
        <end position="141"/>
    </location>
</feature>
<keyword evidence="3" id="KW-0378">Hydrolase</keyword>
<dbReference type="SUPFAM" id="SSF53474">
    <property type="entry name" value="alpha/beta-Hydrolases"/>
    <property type="match status" value="1"/>
</dbReference>
<dbReference type="EMBL" id="DYTV01000093">
    <property type="protein sequence ID" value="HJH11411.1"/>
    <property type="molecule type" value="Genomic_DNA"/>
</dbReference>
<sequence length="587" mass="62999">MNSKIFLATVAAATLTPAIVSEAAQGPFDDVPANHPYATEIGAMKEAGIITGNVNQFKPSQAVSREHAVLMLSRALPLAPIRDGKTFLDVPATATYADVIAKAYRAGIIDGAGDNFKPKQVVTRAQMAKMLVQAFHLQPRTNKGDFTDVAKDHWAKDYINILASHGITTGDNGKFKPNEPVTRAHMAVFLQRAMAQQTTRADFVGQWEGTLAEAMLAMQLNITQDSAMISIPAQGIKDYPVTLEMKGEVAVMTVTLGGQVMTLESTLADGAMATVFKQNGQMFNMMFYPVEPEVITYEKVTVPVEGGNLQAALQLPADVSKPVPVAIIIAGSGPTDKDGNSAIAGKNNSLKMVAEGLAHKGIATLRYDKRGVGVNAELLTTEEGLVVEDYAQDVEALVTAMNKDARFNAVHLIGHSEGAFMASLAAQKTPVASITSLAGAGRPIDQVLLEQLAAQSTEMVEEATAILAALKKGEYVENVSPAMQSLFRPSIQDYMISWLAHDPAALLQQADTKTLIIQGENDLQVKPADAERLGTFTHNKVVYFPKMNHVLKDAPVDREGNLATYFNPNLPLTTELVPTIASFITTK</sequence>
<evidence type="ECO:0000256" key="1">
    <source>
        <dbReference type="SAM" id="SignalP"/>
    </source>
</evidence>
<dbReference type="AlphaFoldDB" id="A0A921NBI3"/>
<dbReference type="PANTHER" id="PTHR43265:SF1">
    <property type="entry name" value="ESTERASE ESTD"/>
    <property type="match status" value="1"/>
</dbReference>
<dbReference type="Pfam" id="PF12146">
    <property type="entry name" value="Hydrolase_4"/>
    <property type="match status" value="1"/>
</dbReference>
<comment type="caution">
    <text evidence="3">The sequence shown here is derived from an EMBL/GenBank/DDBJ whole genome shotgun (WGS) entry which is preliminary data.</text>
</comment>
<dbReference type="InterPro" id="IPR053145">
    <property type="entry name" value="AB_hydrolase_Est10"/>
</dbReference>
<gene>
    <name evidence="3" type="ORF">K8V30_06980</name>
</gene>
<dbReference type="InterPro" id="IPR029058">
    <property type="entry name" value="AB_hydrolase_fold"/>
</dbReference>
<dbReference type="InterPro" id="IPR001119">
    <property type="entry name" value="SLH_dom"/>
</dbReference>
<reference evidence="3" key="1">
    <citation type="journal article" date="2021" name="PeerJ">
        <title>Extensive microbial diversity within the chicken gut microbiome revealed by metagenomics and culture.</title>
        <authorList>
            <person name="Gilroy R."/>
            <person name="Ravi A."/>
            <person name="Getino M."/>
            <person name="Pursley I."/>
            <person name="Horton D.L."/>
            <person name="Alikhan N.F."/>
            <person name="Baker D."/>
            <person name="Gharbi K."/>
            <person name="Hall N."/>
            <person name="Watson M."/>
            <person name="Adriaenssens E.M."/>
            <person name="Foster-Nyarko E."/>
            <person name="Jarju S."/>
            <person name="Secka A."/>
            <person name="Antonio M."/>
            <person name="Oren A."/>
            <person name="Chaudhuri R.R."/>
            <person name="La Ragione R."/>
            <person name="Hildebrand F."/>
            <person name="Pallen M.J."/>
        </authorList>
    </citation>
    <scope>NUCLEOTIDE SEQUENCE</scope>
    <source>
        <strain evidence="3">CHK160-4876</strain>
    </source>
</reference>
<dbReference type="InterPro" id="IPR022742">
    <property type="entry name" value="Hydrolase_4"/>
</dbReference>
<dbReference type="Gene3D" id="3.40.50.1820">
    <property type="entry name" value="alpha/beta hydrolase"/>
    <property type="match status" value="1"/>
</dbReference>
<protein>
    <submittedName>
        <fullName evidence="3">Alpha/beta fold hydrolase</fullName>
    </submittedName>
</protein>
<feature type="domain" description="SLH" evidence="2">
    <location>
        <begin position="142"/>
        <end position="204"/>
    </location>
</feature>
<feature type="chain" id="PRO_5037643666" evidence="1">
    <location>
        <begin position="24"/>
        <end position="587"/>
    </location>
</feature>
<dbReference type="PANTHER" id="PTHR43265">
    <property type="entry name" value="ESTERASE ESTD"/>
    <property type="match status" value="1"/>
</dbReference>
<feature type="signal peptide" evidence="1">
    <location>
        <begin position="1"/>
        <end position="23"/>
    </location>
</feature>